<dbReference type="InterPro" id="IPR031807">
    <property type="entry name" value="HicB-like"/>
</dbReference>
<protein>
    <submittedName>
        <fullName evidence="2">Putative nuclease</fullName>
    </submittedName>
</protein>
<proteinExistence type="predicted"/>
<dbReference type="Gene3D" id="3.30.160.250">
    <property type="match status" value="1"/>
</dbReference>
<dbReference type="SUPFAM" id="SSF143100">
    <property type="entry name" value="TTHA1013/TTHA0281-like"/>
    <property type="match status" value="1"/>
</dbReference>
<name>A0A8S5RRQ7_9CAUD</name>
<dbReference type="EMBL" id="BK057795">
    <property type="protein sequence ID" value="DAE92175.1"/>
    <property type="molecule type" value="Genomic_DNA"/>
</dbReference>
<feature type="domain" description="HicB-like antitoxin of toxin-antitoxin system" evidence="1">
    <location>
        <begin position="6"/>
        <end position="112"/>
    </location>
</feature>
<evidence type="ECO:0000259" key="1">
    <source>
        <dbReference type="Pfam" id="PF15919"/>
    </source>
</evidence>
<reference evidence="2" key="1">
    <citation type="journal article" date="2021" name="Proc. Natl. Acad. Sci. U.S.A.">
        <title>A Catalog of Tens of Thousands of Viruses from Human Metagenomes Reveals Hidden Associations with Chronic Diseases.</title>
        <authorList>
            <person name="Tisza M.J."/>
            <person name="Buck C.B."/>
        </authorList>
    </citation>
    <scope>NUCLEOTIDE SEQUENCE</scope>
    <source>
        <strain evidence="2">CtES717</strain>
    </source>
</reference>
<dbReference type="InterPro" id="IPR035069">
    <property type="entry name" value="TTHA1013/TTHA0281-like"/>
</dbReference>
<organism evidence="2">
    <name type="scientific">Siphoviridae sp. ctES717</name>
    <dbReference type="NCBI Taxonomy" id="2827564"/>
    <lineage>
        <taxon>Viruses</taxon>
        <taxon>Duplodnaviria</taxon>
        <taxon>Heunggongvirae</taxon>
        <taxon>Uroviricota</taxon>
        <taxon>Caudoviricetes</taxon>
    </lineage>
</organism>
<evidence type="ECO:0000313" key="2">
    <source>
        <dbReference type="EMBL" id="DAE92175.1"/>
    </source>
</evidence>
<accession>A0A8S5RRQ7</accession>
<dbReference type="Pfam" id="PF15919">
    <property type="entry name" value="HicB_lk_antitox"/>
    <property type="match status" value="1"/>
</dbReference>
<sequence>MKKKVYPAIFKFDKTENCYLIDFIDLKGCSTFGKSIEEAFSMAQEAMGLYLEDCKDYPIATQELNKVKLNEDEFIALIDIDMEEYYKKHSNKAIKKTLSIPEWLNVEAEKKNINFSQVLQEALKIKIEELD</sequence>